<keyword evidence="2" id="KW-0276">Fatty acid metabolism</keyword>
<evidence type="ECO:0000259" key="5">
    <source>
        <dbReference type="Pfam" id="PF00487"/>
    </source>
</evidence>
<proteinExistence type="predicted"/>
<name>A0AAW1C758_CROAD</name>
<sequence>MNHIPMNIDYDQNLDWFSAQLTATCNVDQSLFNDWYTGHLNFQIEHHLFPTMPRHNYYKVAPLVKSLCAKHNIKYELKPMITAFADIWWEVRAHRKIHLQACHHGEISGQENISSGQWWERTHYCENVLLVNVSPVLFPSVAP</sequence>
<evidence type="ECO:0000256" key="2">
    <source>
        <dbReference type="ARBA" id="ARBA00022832"/>
    </source>
</evidence>
<comment type="caution">
    <text evidence="6">The sequence shown here is derived from an EMBL/GenBank/DDBJ whole genome shotgun (WGS) entry which is preliminary data.</text>
</comment>
<evidence type="ECO:0000256" key="4">
    <source>
        <dbReference type="ARBA" id="ARBA00023160"/>
    </source>
</evidence>
<dbReference type="GO" id="GO:0016020">
    <property type="term" value="C:membrane"/>
    <property type="evidence" value="ECO:0007669"/>
    <property type="project" value="TreeGrafter"/>
</dbReference>
<protein>
    <submittedName>
        <fullName evidence="6">Fatty acid desaturase 1-like</fullName>
    </submittedName>
</protein>
<dbReference type="PANTHER" id="PTHR19353:SF86">
    <property type="entry name" value="CYTOCHROME B5 HEME-BINDING DOMAIN-CONTAINING PROTEIN"/>
    <property type="match status" value="1"/>
</dbReference>
<feature type="domain" description="Fatty acid desaturase" evidence="5">
    <location>
        <begin position="14"/>
        <end position="75"/>
    </location>
</feature>
<keyword evidence="7" id="KW-1185">Reference proteome</keyword>
<accession>A0AAW1C758</accession>
<dbReference type="InterPro" id="IPR005804">
    <property type="entry name" value="FA_desaturase_dom"/>
</dbReference>
<dbReference type="AlphaFoldDB" id="A0AAW1C758"/>
<dbReference type="Pfam" id="PF00487">
    <property type="entry name" value="FA_desaturase"/>
    <property type="match status" value="1"/>
</dbReference>
<dbReference type="Proteomes" id="UP001474421">
    <property type="component" value="Unassembled WGS sequence"/>
</dbReference>
<dbReference type="GO" id="GO:0016717">
    <property type="term" value="F:oxidoreductase activity, acting on paired donors, with oxidation of a pair of donors resulting in the reduction of molecular oxygen to two molecules of water"/>
    <property type="evidence" value="ECO:0007669"/>
    <property type="project" value="TreeGrafter"/>
</dbReference>
<gene>
    <name evidence="6" type="ORF">NXF25_001369</name>
</gene>
<keyword evidence="4" id="KW-0275">Fatty acid biosynthesis</keyword>
<evidence type="ECO:0000256" key="1">
    <source>
        <dbReference type="ARBA" id="ARBA00022516"/>
    </source>
</evidence>
<evidence type="ECO:0000313" key="6">
    <source>
        <dbReference type="EMBL" id="KAK9410194.1"/>
    </source>
</evidence>
<dbReference type="PANTHER" id="PTHR19353">
    <property type="entry name" value="FATTY ACID DESATURASE 2"/>
    <property type="match status" value="1"/>
</dbReference>
<keyword evidence="1" id="KW-0444">Lipid biosynthesis</keyword>
<evidence type="ECO:0000313" key="7">
    <source>
        <dbReference type="Proteomes" id="UP001474421"/>
    </source>
</evidence>
<organism evidence="6 7">
    <name type="scientific">Crotalus adamanteus</name>
    <name type="common">Eastern diamondback rattlesnake</name>
    <dbReference type="NCBI Taxonomy" id="8729"/>
    <lineage>
        <taxon>Eukaryota</taxon>
        <taxon>Metazoa</taxon>
        <taxon>Chordata</taxon>
        <taxon>Craniata</taxon>
        <taxon>Vertebrata</taxon>
        <taxon>Euteleostomi</taxon>
        <taxon>Lepidosauria</taxon>
        <taxon>Squamata</taxon>
        <taxon>Bifurcata</taxon>
        <taxon>Unidentata</taxon>
        <taxon>Episquamata</taxon>
        <taxon>Toxicofera</taxon>
        <taxon>Serpentes</taxon>
        <taxon>Colubroidea</taxon>
        <taxon>Viperidae</taxon>
        <taxon>Crotalinae</taxon>
        <taxon>Crotalus</taxon>
    </lineage>
</organism>
<reference evidence="6 7" key="1">
    <citation type="journal article" date="2024" name="Proc. Natl. Acad. Sci. U.S.A.">
        <title>The genetic regulatory architecture and epigenomic basis for age-related changes in rattlesnake venom.</title>
        <authorList>
            <person name="Hogan M.P."/>
            <person name="Holding M.L."/>
            <person name="Nystrom G.S."/>
            <person name="Colston T.J."/>
            <person name="Bartlett D.A."/>
            <person name="Mason A.J."/>
            <person name="Ellsworth S.A."/>
            <person name="Rautsaw R.M."/>
            <person name="Lawrence K.C."/>
            <person name="Strickland J.L."/>
            <person name="He B."/>
            <person name="Fraser P."/>
            <person name="Margres M.J."/>
            <person name="Gilbert D.M."/>
            <person name="Gibbs H.L."/>
            <person name="Parkinson C.L."/>
            <person name="Rokyta D.R."/>
        </authorList>
    </citation>
    <scope>NUCLEOTIDE SEQUENCE [LARGE SCALE GENOMIC DNA]</scope>
    <source>
        <strain evidence="6">DRR0105</strain>
    </source>
</reference>
<dbReference type="GO" id="GO:0006633">
    <property type="term" value="P:fatty acid biosynthetic process"/>
    <property type="evidence" value="ECO:0007669"/>
    <property type="project" value="UniProtKB-KW"/>
</dbReference>
<dbReference type="InterPro" id="IPR012171">
    <property type="entry name" value="Fatty_acid_desaturase"/>
</dbReference>
<dbReference type="EMBL" id="JAOTOJ010000001">
    <property type="protein sequence ID" value="KAK9410194.1"/>
    <property type="molecule type" value="Genomic_DNA"/>
</dbReference>
<evidence type="ECO:0000256" key="3">
    <source>
        <dbReference type="ARBA" id="ARBA00023098"/>
    </source>
</evidence>
<keyword evidence="3" id="KW-0443">Lipid metabolism</keyword>